<dbReference type="AlphaFoldDB" id="A0A8T0HX98"/>
<comment type="caution">
    <text evidence="2">The sequence shown here is derived from an EMBL/GenBank/DDBJ whole genome shotgun (WGS) entry which is preliminary data.</text>
</comment>
<dbReference type="PANTHER" id="PTHR31307:SF63">
    <property type="entry name" value="MYB_SANT-LIKE DNA-BINDING DOMAIN-CONTAINING PROTEIN"/>
    <property type="match status" value="1"/>
</dbReference>
<organism evidence="2 3">
    <name type="scientific">Ceratodon purpureus</name>
    <name type="common">Fire moss</name>
    <name type="synonym">Dicranum purpureum</name>
    <dbReference type="NCBI Taxonomy" id="3225"/>
    <lineage>
        <taxon>Eukaryota</taxon>
        <taxon>Viridiplantae</taxon>
        <taxon>Streptophyta</taxon>
        <taxon>Embryophyta</taxon>
        <taxon>Bryophyta</taxon>
        <taxon>Bryophytina</taxon>
        <taxon>Bryopsida</taxon>
        <taxon>Dicranidae</taxon>
        <taxon>Pseudoditrichales</taxon>
        <taxon>Ditrichaceae</taxon>
        <taxon>Ceratodon</taxon>
    </lineage>
</organism>
<name>A0A8T0HX98_CERPU</name>
<dbReference type="Proteomes" id="UP000822688">
    <property type="component" value="Chromosome V"/>
</dbReference>
<dbReference type="InterPro" id="IPR044823">
    <property type="entry name" value="ASIL1/2-like"/>
</dbReference>
<gene>
    <name evidence="2" type="ORF">KC19_VG310500</name>
</gene>
<accession>A0A8T0HX98</accession>
<proteinExistence type="predicted"/>
<keyword evidence="3" id="KW-1185">Reference proteome</keyword>
<feature type="compositionally biased region" description="Polar residues" evidence="1">
    <location>
        <begin position="152"/>
        <end position="165"/>
    </location>
</feature>
<dbReference type="PANTHER" id="PTHR31307">
    <property type="entry name" value="TRIHELIX TRANSCRIPTION FACTOR ASIL2"/>
    <property type="match status" value="1"/>
</dbReference>
<feature type="region of interest" description="Disordered" evidence="1">
    <location>
        <begin position="142"/>
        <end position="180"/>
    </location>
</feature>
<evidence type="ECO:0000256" key="1">
    <source>
        <dbReference type="SAM" id="MobiDB-lite"/>
    </source>
</evidence>
<evidence type="ECO:0000313" key="2">
    <source>
        <dbReference type="EMBL" id="KAG0575008.1"/>
    </source>
</evidence>
<reference evidence="2" key="1">
    <citation type="submission" date="2020-06" db="EMBL/GenBank/DDBJ databases">
        <title>WGS assembly of Ceratodon purpureus strain R40.</title>
        <authorList>
            <person name="Carey S.B."/>
            <person name="Jenkins J."/>
            <person name="Shu S."/>
            <person name="Lovell J.T."/>
            <person name="Sreedasyam A."/>
            <person name="Maumus F."/>
            <person name="Tiley G.P."/>
            <person name="Fernandez-Pozo N."/>
            <person name="Barry K."/>
            <person name="Chen C."/>
            <person name="Wang M."/>
            <person name="Lipzen A."/>
            <person name="Daum C."/>
            <person name="Saski C.A."/>
            <person name="Payton A.C."/>
            <person name="Mcbreen J.C."/>
            <person name="Conrad R.E."/>
            <person name="Kollar L.M."/>
            <person name="Olsson S."/>
            <person name="Huttunen S."/>
            <person name="Landis J.B."/>
            <person name="Wickett N.J."/>
            <person name="Johnson M.G."/>
            <person name="Rensing S.A."/>
            <person name="Grimwood J."/>
            <person name="Schmutz J."/>
            <person name="Mcdaniel S.F."/>
        </authorList>
    </citation>
    <scope>NUCLEOTIDE SEQUENCE</scope>
    <source>
        <strain evidence="2">R40</strain>
    </source>
</reference>
<dbReference type="EMBL" id="CM026426">
    <property type="protein sequence ID" value="KAG0575008.1"/>
    <property type="molecule type" value="Genomic_DNA"/>
</dbReference>
<evidence type="ECO:0008006" key="4">
    <source>
        <dbReference type="Google" id="ProtNLM"/>
    </source>
</evidence>
<evidence type="ECO:0000313" key="3">
    <source>
        <dbReference type="Proteomes" id="UP000822688"/>
    </source>
</evidence>
<sequence length="261" mass="30140">MAFPVGGLLDLMLSNGRGPSQVTQEERLVKKKVTREWSEGSTKFFLTVCADKYWKYNRKLFRERNWVDFVWTLNVEFPQEPQRTWQQCRDKWLRMREKYLEEKEKQGQTGAAPTRWLWYEIFDNMLGGNAKIRGVPHEEIHDLSDDDEEESTPNATPTKANSTAPISPRTRAAKQPHCVGQLNKSAEKRRRKLSVGDYAIASAITDFSNGIIEIEKMKLQVTEKIIENGKQGREMVLQGQLQMATLFATLFAEVLKAKRQS</sequence>
<protein>
    <recommendedName>
        <fullName evidence="4">MADF domain-containing protein</fullName>
    </recommendedName>
</protein>